<reference evidence="3 4" key="1">
    <citation type="submission" date="2020-02" db="EMBL/GenBank/DDBJ databases">
        <title>Draft genome sequence of two Spirosoma agri KCTC 52727 and Spirosoma terrae KCTC 52035.</title>
        <authorList>
            <person name="Rojas J."/>
            <person name="Ambika Manirajan B."/>
            <person name="Suarez C."/>
            <person name="Ratering S."/>
            <person name="Schnell S."/>
        </authorList>
    </citation>
    <scope>NUCLEOTIDE SEQUENCE [LARGE SCALE GENOMIC DNA]</scope>
    <source>
        <strain evidence="3 4">KCTC 52035</strain>
    </source>
</reference>
<dbReference type="FunFam" id="3.20.20.380:FF:000001">
    <property type="entry name" value="Copper homeostasis protein CutC"/>
    <property type="match status" value="1"/>
</dbReference>
<dbReference type="Proteomes" id="UP000474175">
    <property type="component" value="Unassembled WGS sequence"/>
</dbReference>
<dbReference type="Gene3D" id="3.20.20.380">
    <property type="entry name" value="Copper homeostasis (CutC) domain"/>
    <property type="match status" value="1"/>
</dbReference>
<dbReference type="Pfam" id="PF03932">
    <property type="entry name" value="CutC"/>
    <property type="match status" value="1"/>
</dbReference>
<dbReference type="GO" id="GO:0005737">
    <property type="term" value="C:cytoplasm"/>
    <property type="evidence" value="ECO:0007669"/>
    <property type="project" value="UniProtKB-SubCell"/>
</dbReference>
<comment type="caution">
    <text evidence="3">The sequence shown here is derived from an EMBL/GenBank/DDBJ whole genome shotgun (WGS) entry which is preliminary data.</text>
</comment>
<dbReference type="GO" id="GO:0005507">
    <property type="term" value="F:copper ion binding"/>
    <property type="evidence" value="ECO:0007669"/>
    <property type="project" value="TreeGrafter"/>
</dbReference>
<comment type="subcellular location">
    <subcellularLocation>
        <location evidence="2">Cytoplasm</location>
    </subcellularLocation>
</comment>
<sequence length="244" mass="26106">MFIEVCAYSLESCLIAQQAGANRIELCGSLSEGGTTPSAGLIQLARQHLSIQLFVMIRPRGGDFFYSETELDVMRADIAIAKSLGADGIVLGILNADGTVDEARTREFVELAHPMPVAFHRAFDMTRDPNEALEAVIRTGAIRILTSGQHNSAEAGLDVLKKLAQNAAGRIEIMAGVGVSERNAGLFTGIGLDAVHLSGKSNLPSPMVYRRPNIQMASAVLGEYERIEASADAIQGVVNQVRNQ</sequence>
<dbReference type="HAMAP" id="MF_00795">
    <property type="entry name" value="CutC"/>
    <property type="match status" value="1"/>
</dbReference>
<dbReference type="PANTHER" id="PTHR12598:SF0">
    <property type="entry name" value="COPPER HOMEOSTASIS PROTEIN CUTC HOMOLOG"/>
    <property type="match status" value="1"/>
</dbReference>
<protein>
    <recommendedName>
        <fullName evidence="2">PF03932 family protein CutC</fullName>
    </recommendedName>
</protein>
<accession>A0A6L9L5J5</accession>
<keyword evidence="4" id="KW-1185">Reference proteome</keyword>
<dbReference type="InterPro" id="IPR005627">
    <property type="entry name" value="CutC-like"/>
</dbReference>
<evidence type="ECO:0000256" key="2">
    <source>
        <dbReference type="HAMAP-Rule" id="MF_00795"/>
    </source>
</evidence>
<evidence type="ECO:0000313" key="4">
    <source>
        <dbReference type="Proteomes" id="UP000474175"/>
    </source>
</evidence>
<evidence type="ECO:0000313" key="3">
    <source>
        <dbReference type="EMBL" id="NDU93558.1"/>
    </source>
</evidence>
<comment type="similarity">
    <text evidence="1 2">Belongs to the CutC family.</text>
</comment>
<gene>
    <name evidence="2" type="primary">cutC</name>
    <name evidence="3" type="ORF">GK108_01625</name>
</gene>
<dbReference type="EMBL" id="JAAFZH010000001">
    <property type="protein sequence ID" value="NDU93558.1"/>
    <property type="molecule type" value="Genomic_DNA"/>
</dbReference>
<evidence type="ECO:0000256" key="1">
    <source>
        <dbReference type="ARBA" id="ARBA00007768"/>
    </source>
</evidence>
<dbReference type="RefSeq" id="WP_163941773.1">
    <property type="nucleotide sequence ID" value="NZ_JAAFZH010000001.1"/>
</dbReference>
<organism evidence="3 4">
    <name type="scientific">Spirosoma terrae</name>
    <dbReference type="NCBI Taxonomy" id="1968276"/>
    <lineage>
        <taxon>Bacteria</taxon>
        <taxon>Pseudomonadati</taxon>
        <taxon>Bacteroidota</taxon>
        <taxon>Cytophagia</taxon>
        <taxon>Cytophagales</taxon>
        <taxon>Cytophagaceae</taxon>
        <taxon>Spirosoma</taxon>
    </lineage>
</organism>
<dbReference type="AlphaFoldDB" id="A0A6L9L5J5"/>
<dbReference type="InterPro" id="IPR036822">
    <property type="entry name" value="CutC-like_dom_sf"/>
</dbReference>
<name>A0A6L9L5J5_9BACT</name>
<dbReference type="SUPFAM" id="SSF110395">
    <property type="entry name" value="CutC-like"/>
    <property type="match status" value="1"/>
</dbReference>
<proteinExistence type="inferred from homology"/>
<keyword evidence="2" id="KW-0963">Cytoplasm</keyword>
<dbReference type="PANTHER" id="PTHR12598">
    <property type="entry name" value="COPPER HOMEOSTASIS PROTEIN CUTC"/>
    <property type="match status" value="1"/>
</dbReference>
<comment type="caution">
    <text evidence="2">Once thought to be involved in copper homeostasis, experiments in E.coli have shown this is not the case.</text>
</comment>